<dbReference type="AlphaFoldDB" id="A0A5C3PD88"/>
<sequence>MEPDTVYVQVRNVHRAIATNAKLLGRDDLRAKDASLYRELVLHPAAALEDAVADSVLLHGRYGHLHEFAFMDPRFYGKQAKNVQLALDDNAQLQDMNDELEYVDEKPQPLKLSTMSDTFITELVESLSHIVRDNASVVSDQRVDTRPLKTSQPQYQVRLVSSLQNLLDAHIGLKSNTKVHEDPHHVTEGTVETLKQENRRLAESIAQYKSALAAADKEKAQVKAQYDLQVRQAQVTKDALNAVQQENQRLAESAAQSSKHAIPRLL</sequence>
<keyword evidence="1" id="KW-0175">Coiled coil</keyword>
<dbReference type="EMBL" id="ML211164">
    <property type="protein sequence ID" value="TFK87201.1"/>
    <property type="molecule type" value="Genomic_DNA"/>
</dbReference>
<protein>
    <submittedName>
        <fullName evidence="2">Uncharacterized protein</fullName>
    </submittedName>
</protein>
<dbReference type="Proteomes" id="UP000308197">
    <property type="component" value="Unassembled WGS sequence"/>
</dbReference>
<feature type="coiled-coil region" evidence="1">
    <location>
        <begin position="191"/>
        <end position="253"/>
    </location>
</feature>
<evidence type="ECO:0000256" key="1">
    <source>
        <dbReference type="SAM" id="Coils"/>
    </source>
</evidence>
<accession>A0A5C3PD88</accession>
<gene>
    <name evidence="2" type="ORF">K466DRAFT_124648</name>
</gene>
<evidence type="ECO:0000313" key="3">
    <source>
        <dbReference type="Proteomes" id="UP000308197"/>
    </source>
</evidence>
<keyword evidence="3" id="KW-1185">Reference proteome</keyword>
<name>A0A5C3PD88_9APHY</name>
<reference evidence="2 3" key="1">
    <citation type="journal article" date="2019" name="Nat. Ecol. Evol.">
        <title>Megaphylogeny resolves global patterns of mushroom evolution.</title>
        <authorList>
            <person name="Varga T."/>
            <person name="Krizsan K."/>
            <person name="Foldi C."/>
            <person name="Dima B."/>
            <person name="Sanchez-Garcia M."/>
            <person name="Sanchez-Ramirez S."/>
            <person name="Szollosi G.J."/>
            <person name="Szarkandi J.G."/>
            <person name="Papp V."/>
            <person name="Albert L."/>
            <person name="Andreopoulos W."/>
            <person name="Angelini C."/>
            <person name="Antonin V."/>
            <person name="Barry K.W."/>
            <person name="Bougher N.L."/>
            <person name="Buchanan P."/>
            <person name="Buyck B."/>
            <person name="Bense V."/>
            <person name="Catcheside P."/>
            <person name="Chovatia M."/>
            <person name="Cooper J."/>
            <person name="Damon W."/>
            <person name="Desjardin D."/>
            <person name="Finy P."/>
            <person name="Geml J."/>
            <person name="Haridas S."/>
            <person name="Hughes K."/>
            <person name="Justo A."/>
            <person name="Karasinski D."/>
            <person name="Kautmanova I."/>
            <person name="Kiss B."/>
            <person name="Kocsube S."/>
            <person name="Kotiranta H."/>
            <person name="LaButti K.M."/>
            <person name="Lechner B.E."/>
            <person name="Liimatainen K."/>
            <person name="Lipzen A."/>
            <person name="Lukacs Z."/>
            <person name="Mihaltcheva S."/>
            <person name="Morgado L.N."/>
            <person name="Niskanen T."/>
            <person name="Noordeloos M.E."/>
            <person name="Ohm R.A."/>
            <person name="Ortiz-Santana B."/>
            <person name="Ovrebo C."/>
            <person name="Racz N."/>
            <person name="Riley R."/>
            <person name="Savchenko A."/>
            <person name="Shiryaev A."/>
            <person name="Soop K."/>
            <person name="Spirin V."/>
            <person name="Szebenyi C."/>
            <person name="Tomsovsky M."/>
            <person name="Tulloss R.E."/>
            <person name="Uehling J."/>
            <person name="Grigoriev I.V."/>
            <person name="Vagvolgyi C."/>
            <person name="Papp T."/>
            <person name="Martin F.M."/>
            <person name="Miettinen O."/>
            <person name="Hibbett D.S."/>
            <person name="Nagy L.G."/>
        </authorList>
    </citation>
    <scope>NUCLEOTIDE SEQUENCE [LARGE SCALE GENOMIC DNA]</scope>
    <source>
        <strain evidence="2 3">HHB13444</strain>
    </source>
</reference>
<dbReference type="InParanoid" id="A0A5C3PD88"/>
<organism evidence="2 3">
    <name type="scientific">Polyporus arcularius HHB13444</name>
    <dbReference type="NCBI Taxonomy" id="1314778"/>
    <lineage>
        <taxon>Eukaryota</taxon>
        <taxon>Fungi</taxon>
        <taxon>Dikarya</taxon>
        <taxon>Basidiomycota</taxon>
        <taxon>Agaricomycotina</taxon>
        <taxon>Agaricomycetes</taxon>
        <taxon>Polyporales</taxon>
        <taxon>Polyporaceae</taxon>
        <taxon>Polyporus</taxon>
    </lineage>
</organism>
<proteinExistence type="predicted"/>
<evidence type="ECO:0000313" key="2">
    <source>
        <dbReference type="EMBL" id="TFK87201.1"/>
    </source>
</evidence>